<sequence length="748" mass="84138">MLSKVNLSQSGGKTTSGPTLYPSLLLSHFLTLKMSVLEENPGMKMDCEDWERYEPQCSSEDPDRDALEPGPSLTSVSSAHAGPRVKPKGPEKFIIHDRDQKVLVLDSKILRAVPDRTYIVPEIFFVLASRVMSAHENKGSPILLAVSKGELCLYCDKNKGHNKPSLQLKKKKLSTLAAQEKGKCLPYIFYRNKVSSRNTLESAAHPGWFICTFRYPGKPVGMTKCHGERKHTEFSFRQIYEAETSPSEIKVSSWLLREEARSVVNAGDSPQVEKGRNNTGSGDASCKEKADIGASVHTCSWINRAMDRPRPVEVSDLSQQVWLLQGQTLVVVPRSNNVGPVTVTIMPCKYPESLEKGKGVPIYLGIKQPEMCLYCEDIGGKPTLQLKNQKILDLYNHAEPVKPFLFYHETTGRTSTFESVAFPGWFIASSETNQPIFLTSELGNVYNTAFQLDFKYYPGYTRFWWIFRISTIWYGSFKARPSQLSRGRTKWIQVVMNETVICAYVVFPVTVTLISCKYTETLEKGRGNPVYLGLKEPELCLFCTKVEGQPTLQLQDPSLATPVLPLSHSLNPHETSVLDQFSCQKSPEANMACPMLQKYPSYRHIRDSRQMVWVIKGNSLIAVPSSNNVKPVILSLIACRDMEFHEEGKGTPHYMGIKDKNLCLYCTEIQGYPTLQLKEEDIMNLYSKPRGEKHFLFHRSDEGSTVVFQSVSYPGWFIATSSEAGQPVTLTKERGTAKSTNYYLEDGL</sequence>
<accession>A0ACB9VCJ3</accession>
<dbReference type="EMBL" id="CM043028">
    <property type="protein sequence ID" value="KAI4587274.1"/>
    <property type="molecule type" value="Genomic_DNA"/>
</dbReference>
<gene>
    <name evidence="1" type="ORF">MJG53_005061</name>
</gene>
<protein>
    <submittedName>
        <fullName evidence="1">Uncharacterized protein</fullName>
    </submittedName>
</protein>
<dbReference type="Proteomes" id="UP001057279">
    <property type="component" value="Linkage Group LG03"/>
</dbReference>
<evidence type="ECO:0000313" key="2">
    <source>
        <dbReference type="Proteomes" id="UP001057279"/>
    </source>
</evidence>
<evidence type="ECO:0000313" key="1">
    <source>
        <dbReference type="EMBL" id="KAI4587274.1"/>
    </source>
</evidence>
<name>A0ACB9VCJ3_9CETA</name>
<reference evidence="1" key="1">
    <citation type="submission" date="2022-03" db="EMBL/GenBank/DDBJ databases">
        <title>Genomic analyses of argali, domestic sheep and their hybrids provide insights into chromosomal evolution, heterosis and genetic basis of agronomic traits.</title>
        <authorList>
            <person name="Li M."/>
        </authorList>
    </citation>
    <scope>NUCLEOTIDE SEQUENCE</scope>
    <source>
        <strain evidence="1">F1 hybrid</strain>
    </source>
</reference>
<keyword evidence="2" id="KW-1185">Reference proteome</keyword>
<proteinExistence type="predicted"/>
<comment type="caution">
    <text evidence="1">The sequence shown here is derived from an EMBL/GenBank/DDBJ whole genome shotgun (WGS) entry which is preliminary data.</text>
</comment>
<organism evidence="1 2">
    <name type="scientific">Ovis ammon polii x Ovis aries</name>
    <dbReference type="NCBI Taxonomy" id="2918886"/>
    <lineage>
        <taxon>Eukaryota</taxon>
        <taxon>Metazoa</taxon>
        <taxon>Chordata</taxon>
        <taxon>Craniata</taxon>
        <taxon>Vertebrata</taxon>
        <taxon>Euteleostomi</taxon>
        <taxon>Mammalia</taxon>
        <taxon>Eutheria</taxon>
        <taxon>Laurasiatheria</taxon>
        <taxon>Artiodactyla</taxon>
        <taxon>Ruminantia</taxon>
        <taxon>Pecora</taxon>
        <taxon>Bovidae</taxon>
        <taxon>Caprinae</taxon>
        <taxon>Ovis</taxon>
    </lineage>
</organism>